<proteinExistence type="predicted"/>
<feature type="signal peptide" evidence="1">
    <location>
        <begin position="1"/>
        <end position="20"/>
    </location>
</feature>
<keyword evidence="3" id="KW-1185">Reference proteome</keyword>
<evidence type="ECO:0000313" key="2">
    <source>
        <dbReference type="EMBL" id="KYQ50101.1"/>
    </source>
</evidence>
<protein>
    <recommendedName>
        <fullName evidence="4">RNA-directed DNA polymerase from mobile element jockey</fullName>
    </recommendedName>
</protein>
<gene>
    <name evidence="2" type="ORF">ALC60_10794</name>
</gene>
<evidence type="ECO:0000256" key="1">
    <source>
        <dbReference type="SAM" id="SignalP"/>
    </source>
</evidence>
<feature type="non-terminal residue" evidence="2">
    <location>
        <position position="1"/>
    </location>
</feature>
<keyword evidence="1" id="KW-0732">Signal</keyword>
<feature type="chain" id="PRO_5007591368" description="RNA-directed DNA polymerase from mobile element jockey" evidence="1">
    <location>
        <begin position="21"/>
        <end position="120"/>
    </location>
</feature>
<name>A0A151WQL5_9HYME</name>
<dbReference type="Proteomes" id="UP000075809">
    <property type="component" value="Unassembled WGS sequence"/>
</dbReference>
<dbReference type="AlphaFoldDB" id="A0A151WQL5"/>
<accession>A0A151WQL5</accession>
<evidence type="ECO:0008006" key="4">
    <source>
        <dbReference type="Google" id="ProtNLM"/>
    </source>
</evidence>
<dbReference type="EMBL" id="KQ982829">
    <property type="protein sequence ID" value="KYQ50101.1"/>
    <property type="molecule type" value="Genomic_DNA"/>
</dbReference>
<organism evidence="2 3">
    <name type="scientific">Mycetomoellerius zeteki</name>
    <dbReference type="NCBI Taxonomy" id="64791"/>
    <lineage>
        <taxon>Eukaryota</taxon>
        <taxon>Metazoa</taxon>
        <taxon>Ecdysozoa</taxon>
        <taxon>Arthropoda</taxon>
        <taxon>Hexapoda</taxon>
        <taxon>Insecta</taxon>
        <taxon>Pterygota</taxon>
        <taxon>Neoptera</taxon>
        <taxon>Endopterygota</taxon>
        <taxon>Hymenoptera</taxon>
        <taxon>Apocrita</taxon>
        <taxon>Aculeata</taxon>
        <taxon>Formicoidea</taxon>
        <taxon>Formicidae</taxon>
        <taxon>Myrmicinae</taxon>
        <taxon>Mycetomoellerius</taxon>
    </lineage>
</organism>
<reference evidence="2 3" key="1">
    <citation type="submission" date="2015-09" db="EMBL/GenBank/DDBJ databases">
        <title>Trachymyrmex zeteki WGS genome.</title>
        <authorList>
            <person name="Nygaard S."/>
            <person name="Hu H."/>
            <person name="Boomsma J."/>
            <person name="Zhang G."/>
        </authorList>
    </citation>
    <scope>NUCLEOTIDE SEQUENCE [LARGE SCALE GENOMIC DNA]</scope>
    <source>
        <strain evidence="2">Tzet28-1</strain>
        <tissue evidence="2">Whole body</tissue>
    </source>
</reference>
<sequence length="120" mass="13465">LPENLLSCLLSILNLLFSSSFPAQWSHSIVHLIPKAHRSGFRPISLTSTPTFCNLPMTLLSSLLIWILRPRFIQSSQKESINSVISALRDTWWGADPNLLLNIYKSMVCASFEYASLLSS</sequence>
<evidence type="ECO:0000313" key="3">
    <source>
        <dbReference type="Proteomes" id="UP000075809"/>
    </source>
</evidence>